<accession>A0AAN7K710</accession>
<keyword evidence="5" id="KW-1185">Reference proteome</keyword>
<name>A0AAN7K710_9MYRT</name>
<dbReference type="AlphaFoldDB" id="A0AAN7K710"/>
<dbReference type="PROSITE" id="PS50086">
    <property type="entry name" value="TBC_RABGAP"/>
    <property type="match status" value="1"/>
</dbReference>
<dbReference type="SUPFAM" id="SSF47923">
    <property type="entry name" value="Ypt/Rab-GAP domain of gyp1p"/>
    <property type="match status" value="2"/>
</dbReference>
<dbReference type="Pfam" id="PF00566">
    <property type="entry name" value="RabGAP-TBC"/>
    <property type="match status" value="2"/>
</dbReference>
<feature type="region of interest" description="Disordered" evidence="2">
    <location>
        <begin position="1"/>
        <end position="35"/>
    </location>
</feature>
<evidence type="ECO:0000256" key="2">
    <source>
        <dbReference type="SAM" id="MobiDB-lite"/>
    </source>
</evidence>
<feature type="compositionally biased region" description="Low complexity" evidence="2">
    <location>
        <begin position="784"/>
        <end position="798"/>
    </location>
</feature>
<proteinExistence type="predicted"/>
<dbReference type="PANTHER" id="PTHR22957">
    <property type="entry name" value="TBC1 DOMAIN FAMILY MEMBER GTPASE-ACTIVATING PROTEIN"/>
    <property type="match status" value="1"/>
</dbReference>
<feature type="region of interest" description="Disordered" evidence="2">
    <location>
        <begin position="637"/>
        <end position="823"/>
    </location>
</feature>
<evidence type="ECO:0000313" key="5">
    <source>
        <dbReference type="Proteomes" id="UP001345219"/>
    </source>
</evidence>
<reference evidence="4 5" key="1">
    <citation type="journal article" date="2023" name="Hortic Res">
        <title>Pangenome of water caltrop reveals structural variations and asymmetric subgenome divergence after allopolyploidization.</title>
        <authorList>
            <person name="Zhang X."/>
            <person name="Chen Y."/>
            <person name="Wang L."/>
            <person name="Yuan Y."/>
            <person name="Fang M."/>
            <person name="Shi L."/>
            <person name="Lu R."/>
            <person name="Comes H.P."/>
            <person name="Ma Y."/>
            <person name="Chen Y."/>
            <person name="Huang G."/>
            <person name="Zhou Y."/>
            <person name="Zheng Z."/>
            <person name="Qiu Y."/>
        </authorList>
    </citation>
    <scope>NUCLEOTIDE SEQUENCE [LARGE SCALE GENOMIC DNA]</scope>
    <source>
        <tissue evidence="4">Roots</tissue>
    </source>
</reference>
<sequence length="896" mass="98928">MPEADAPAPQPALPEHLPQSAFPEPSPGRRRLAGGDPCPFADLRSVRWRINLGILPYSLSSVDDLRRVSADSRRKYANLRRRLLVDPHILKDEKTSQNVLMDNPLSQNPDSIWGRFFRNAELEKMVDQDLARLYPEHGSYFQTSGCQGILRRILLLWCLRHPEFGYKQGMHEILAPLLYVLQVDVEHLSQVRKLYEDHFTDKFDELSSYENDLYHFDVRRSTDGNATDDGSQGSAMKMMSLDEVDPDIKRIILLADAYGAEGELGIVLSEKFMEHDAYSMFDALMRGGNGSVAIADFFSHAPLDGSCNGLPPVIEASEALYNLLSIVDSSLLSHLVELGVEPQYFALRWLRILFGREFSLADLLVIWDKIFMFENNRLEKRDEDNEMSTLGLLGSPRGAFIAGLAVSMILYLRSSLLATEHATSCLQKLLNFPENVNLNKLIEKAKSLQGLALDPSILSALPQIGSHDRRKSVAVRACTLSSDSVSPSSPLTTVPDSYWEERWRVMHKSQELERGSAVKEAATKKKGWSHRLRLSFSRTESYPPLAKAEKEINTSVQRNLLDDLSVAQKCNEVVEETNCQRTSVEKGHGQNFAEVEIEKENSRKDLISTPQVGFLGRQSEGSSPVFSRSASPISLVADLENDSNRSSVASNRSADEQYHLQPAGETMSPLINGDAPEKPYHAYGSTEKISVPQVGNVDAPAKCDSDSTEKADEPHTYNSDPINDSAEKADVPLTYNGDAPSKCDPTSDSTDKTVTGLKERKLLSGKFQWLRRFGRSPPTEATSDKGGSTSGASKSSEVVSKKDNSTGSSLGNNSASHSVTSKGDGCNNLNIVGTLNYLGQSMLEHVQVIEAVLQQGRIQSGSPESFSASILVDEGQVTAMGALKELRRISNLLSEM</sequence>
<dbReference type="InterPro" id="IPR035969">
    <property type="entry name" value="Rab-GAP_TBC_sf"/>
</dbReference>
<dbReference type="Proteomes" id="UP001345219">
    <property type="component" value="Chromosome 23"/>
</dbReference>
<organism evidence="4 5">
    <name type="scientific">Trapa incisa</name>
    <dbReference type="NCBI Taxonomy" id="236973"/>
    <lineage>
        <taxon>Eukaryota</taxon>
        <taxon>Viridiplantae</taxon>
        <taxon>Streptophyta</taxon>
        <taxon>Embryophyta</taxon>
        <taxon>Tracheophyta</taxon>
        <taxon>Spermatophyta</taxon>
        <taxon>Magnoliopsida</taxon>
        <taxon>eudicotyledons</taxon>
        <taxon>Gunneridae</taxon>
        <taxon>Pentapetalae</taxon>
        <taxon>rosids</taxon>
        <taxon>malvids</taxon>
        <taxon>Myrtales</taxon>
        <taxon>Lythraceae</taxon>
        <taxon>Trapa</taxon>
    </lineage>
</organism>
<dbReference type="EMBL" id="JAXIOK010000009">
    <property type="protein sequence ID" value="KAK4761865.1"/>
    <property type="molecule type" value="Genomic_DNA"/>
</dbReference>
<dbReference type="Gene3D" id="1.10.8.270">
    <property type="entry name" value="putative rabgap domain of human tbc1 domain family member 14 like domains"/>
    <property type="match status" value="1"/>
</dbReference>
<evidence type="ECO:0000313" key="4">
    <source>
        <dbReference type="EMBL" id="KAK4761865.1"/>
    </source>
</evidence>
<protein>
    <recommendedName>
        <fullName evidence="3">Rab-GAP TBC domain-containing protein</fullName>
    </recommendedName>
</protein>
<dbReference type="SMART" id="SM00164">
    <property type="entry name" value="TBC"/>
    <property type="match status" value="1"/>
</dbReference>
<keyword evidence="1" id="KW-0343">GTPase activation</keyword>
<feature type="compositionally biased region" description="Polar residues" evidence="2">
    <location>
        <begin position="805"/>
        <end position="823"/>
    </location>
</feature>
<comment type="caution">
    <text evidence="4">The sequence shown here is derived from an EMBL/GenBank/DDBJ whole genome shotgun (WGS) entry which is preliminary data.</text>
</comment>
<dbReference type="Gene3D" id="1.10.472.80">
    <property type="entry name" value="Ypt/Rab-GAP domain of gyp1p, domain 3"/>
    <property type="match status" value="1"/>
</dbReference>
<evidence type="ECO:0000256" key="1">
    <source>
        <dbReference type="ARBA" id="ARBA00022468"/>
    </source>
</evidence>
<evidence type="ECO:0000259" key="3">
    <source>
        <dbReference type="PROSITE" id="PS50086"/>
    </source>
</evidence>
<dbReference type="GO" id="GO:0005096">
    <property type="term" value="F:GTPase activator activity"/>
    <property type="evidence" value="ECO:0007669"/>
    <property type="project" value="UniProtKB-KW"/>
</dbReference>
<dbReference type="PANTHER" id="PTHR22957:SF337">
    <property type="entry name" value="TBC1 DOMAIN FAMILY MEMBER 5"/>
    <property type="match status" value="1"/>
</dbReference>
<feature type="compositionally biased region" description="Basic and acidic residues" evidence="2">
    <location>
        <begin position="701"/>
        <end position="715"/>
    </location>
</feature>
<dbReference type="InterPro" id="IPR000195">
    <property type="entry name" value="Rab-GAP-TBC_dom"/>
</dbReference>
<feature type="domain" description="Rab-GAP TBC" evidence="3">
    <location>
        <begin position="38"/>
        <end position="374"/>
    </location>
</feature>
<gene>
    <name evidence="4" type="ORF">SAY87_029749</name>
</gene>